<evidence type="ECO:0000256" key="5">
    <source>
        <dbReference type="ARBA" id="ARBA00023242"/>
    </source>
</evidence>
<evidence type="ECO:0000259" key="7">
    <source>
        <dbReference type="PROSITE" id="PS51917"/>
    </source>
</evidence>
<dbReference type="Pfam" id="PF04683">
    <property type="entry name" value="Rpn13_ADRM1_Pru"/>
    <property type="match status" value="1"/>
</dbReference>
<feature type="compositionally biased region" description="Polar residues" evidence="6">
    <location>
        <begin position="140"/>
        <end position="161"/>
    </location>
</feature>
<dbReference type="InterPro" id="IPR038108">
    <property type="entry name" value="RPN13_DEUBAD_sf"/>
</dbReference>
<sequence>MSSSIVQFKAGRVEYDEETKQATPKRGQGLVKVTKNPDDPSLFSFIWEPRGKNKNAEKDELLLFPGDASWTHVTECTTGRVFALTFKTSGQKLLFWMQSPVESGKPAGELTKDDNKVAEQLAKILDEDSLIEDADAPQDNPETPSNSNDANAATQQQLSQSLGDVLQQVQSGNNEQTQQQRDVPIMSINDVFPTSAFVLHINSLSEKELEPLYAHIPEGLPKSREELIRVVQSSQFAQGVDSFGSVLNNNGIGSLVASQLGYQYKDEGIEGFLRGSKDQADKESKDKENQMDQD</sequence>
<dbReference type="GO" id="GO:0005634">
    <property type="term" value="C:nucleus"/>
    <property type="evidence" value="ECO:0007669"/>
    <property type="project" value="UniProtKB-SubCell"/>
</dbReference>
<comment type="subcellular location">
    <subcellularLocation>
        <location evidence="2">Cytoplasm</location>
    </subcellularLocation>
    <subcellularLocation>
        <location evidence="1">Nucleus</location>
    </subcellularLocation>
</comment>
<dbReference type="EMBL" id="SWFS01000321">
    <property type="protein sequence ID" value="KAA8910148.1"/>
    <property type="molecule type" value="Genomic_DNA"/>
</dbReference>
<dbReference type="PANTHER" id="PTHR12225:SF0">
    <property type="entry name" value="PROTEASOMAL UBIQUITIN RECEPTOR ADRM1"/>
    <property type="match status" value="1"/>
</dbReference>
<dbReference type="OrthoDB" id="340431at2759"/>
<reference evidence="8" key="1">
    <citation type="journal article" date="2019" name="G3 (Bethesda)">
        <title>Genome Assemblies of Two Rare Opportunistic Yeast Pathogens: Diutina rugosa (syn. Candida rugosa) and Trichomonascus ciferrii (syn. Candida ciferrii).</title>
        <authorList>
            <person name="Mixao V."/>
            <person name="Saus E."/>
            <person name="Hansen A.P."/>
            <person name="Lass-Florl C."/>
            <person name="Gabaldon T."/>
        </authorList>
    </citation>
    <scope>NUCLEOTIDE SEQUENCE</scope>
    <source>
        <strain evidence="8">CBS 4856</strain>
    </source>
</reference>
<evidence type="ECO:0000256" key="2">
    <source>
        <dbReference type="ARBA" id="ARBA00004496"/>
    </source>
</evidence>
<keyword evidence="4" id="KW-0647">Proteasome</keyword>
<accession>A0A642V7R2</accession>
<comment type="caution">
    <text evidence="8">The sequence shown here is derived from an EMBL/GenBank/DDBJ whole genome shotgun (WGS) entry which is preliminary data.</text>
</comment>
<feature type="compositionally biased region" description="Acidic residues" evidence="6">
    <location>
        <begin position="127"/>
        <end position="136"/>
    </location>
</feature>
<evidence type="ECO:0000256" key="3">
    <source>
        <dbReference type="ARBA" id="ARBA00022490"/>
    </source>
</evidence>
<organism evidence="8 9">
    <name type="scientific">Trichomonascus ciferrii</name>
    <dbReference type="NCBI Taxonomy" id="44093"/>
    <lineage>
        <taxon>Eukaryota</taxon>
        <taxon>Fungi</taxon>
        <taxon>Dikarya</taxon>
        <taxon>Ascomycota</taxon>
        <taxon>Saccharomycotina</taxon>
        <taxon>Dipodascomycetes</taxon>
        <taxon>Dipodascales</taxon>
        <taxon>Trichomonascaceae</taxon>
        <taxon>Trichomonascus</taxon>
        <taxon>Trichomonascus ciferrii complex</taxon>
    </lineage>
</organism>
<evidence type="ECO:0000313" key="9">
    <source>
        <dbReference type="Proteomes" id="UP000761534"/>
    </source>
</evidence>
<feature type="region of interest" description="Disordered" evidence="6">
    <location>
        <begin position="273"/>
        <end position="294"/>
    </location>
</feature>
<dbReference type="GO" id="GO:0005737">
    <property type="term" value="C:cytoplasm"/>
    <property type="evidence" value="ECO:0007669"/>
    <property type="project" value="UniProtKB-SubCell"/>
</dbReference>
<keyword evidence="3" id="KW-0963">Cytoplasm</keyword>
<dbReference type="Gene3D" id="1.10.2020.20">
    <property type="match status" value="1"/>
</dbReference>
<keyword evidence="9" id="KW-1185">Reference proteome</keyword>
<dbReference type="GO" id="GO:0008541">
    <property type="term" value="C:proteasome regulatory particle, lid subcomplex"/>
    <property type="evidence" value="ECO:0007669"/>
    <property type="project" value="TreeGrafter"/>
</dbReference>
<proteinExistence type="predicted"/>
<dbReference type="PROSITE" id="PS51917">
    <property type="entry name" value="PRU"/>
    <property type="match status" value="1"/>
</dbReference>
<feature type="domain" description="Pru" evidence="7">
    <location>
        <begin position="1"/>
        <end position="128"/>
    </location>
</feature>
<dbReference type="AlphaFoldDB" id="A0A642V7R2"/>
<feature type="compositionally biased region" description="Basic and acidic residues" evidence="6">
    <location>
        <begin position="275"/>
        <end position="294"/>
    </location>
</feature>
<keyword evidence="5" id="KW-0539">Nucleus</keyword>
<feature type="region of interest" description="Disordered" evidence="6">
    <location>
        <begin position="127"/>
        <end position="161"/>
    </location>
</feature>
<evidence type="ECO:0000256" key="4">
    <source>
        <dbReference type="ARBA" id="ARBA00022942"/>
    </source>
</evidence>
<dbReference type="VEuPathDB" id="FungiDB:TRICI_004249"/>
<evidence type="ECO:0000256" key="6">
    <source>
        <dbReference type="SAM" id="MobiDB-lite"/>
    </source>
</evidence>
<dbReference type="InterPro" id="IPR038633">
    <property type="entry name" value="Rpn13/ADRM1_Pru_sf"/>
</dbReference>
<name>A0A642V7R2_9ASCO</name>
<evidence type="ECO:0000256" key="1">
    <source>
        <dbReference type="ARBA" id="ARBA00004123"/>
    </source>
</evidence>
<dbReference type="PANTHER" id="PTHR12225">
    <property type="entry name" value="ADHESION REGULATING MOLECULE 1 110 KDA CELL MEMBRANE GLYCOPROTEIN"/>
    <property type="match status" value="1"/>
</dbReference>
<dbReference type="InterPro" id="IPR044868">
    <property type="entry name" value="Rpn13/ADRM1_Pru"/>
</dbReference>
<dbReference type="Proteomes" id="UP000761534">
    <property type="component" value="Unassembled WGS sequence"/>
</dbReference>
<dbReference type="GO" id="GO:0061133">
    <property type="term" value="F:endopeptidase activator activity"/>
    <property type="evidence" value="ECO:0007669"/>
    <property type="project" value="TreeGrafter"/>
</dbReference>
<gene>
    <name evidence="8" type="ORF">TRICI_004249</name>
</gene>
<protein>
    <recommendedName>
        <fullName evidence="7">Pru domain-containing protein</fullName>
    </recommendedName>
</protein>
<dbReference type="InterPro" id="IPR032368">
    <property type="entry name" value="RPN13_DEUBAD"/>
</dbReference>
<dbReference type="Pfam" id="PF16550">
    <property type="entry name" value="RPN13_C"/>
    <property type="match status" value="1"/>
</dbReference>
<dbReference type="InterPro" id="IPR006773">
    <property type="entry name" value="Rpn13/ADRM1"/>
</dbReference>
<evidence type="ECO:0000313" key="8">
    <source>
        <dbReference type="EMBL" id="KAA8910148.1"/>
    </source>
</evidence>
<dbReference type="GO" id="GO:0070628">
    <property type="term" value="F:proteasome binding"/>
    <property type="evidence" value="ECO:0007669"/>
    <property type="project" value="TreeGrafter"/>
</dbReference>
<dbReference type="Gene3D" id="2.30.29.70">
    <property type="entry name" value="Proteasomal ubiquitin receptor Rpn13/ADRM1"/>
    <property type="match status" value="1"/>
</dbReference>